<dbReference type="SUPFAM" id="SSF111064">
    <property type="entry name" value="Hut operon positive regulatory protein HutP"/>
    <property type="match status" value="1"/>
</dbReference>
<dbReference type="KEGG" id="cia:BEN51_05905"/>
<comment type="subunit">
    <text evidence="3">Homohexamer.</text>
</comment>
<sequence length="137" mass="14578">MVSNSLDVAKCAIKMAISSREEEEKLKHDLKKRGVLATAVNIGGNINESTLKILESTLVAAKRSGVVKEEHIYEGAVVGAARDALMEVWNRASGLSVGGKVGIARKGQHITVCIFLSVGLLHLNEVVIGLGHRAIPD</sequence>
<dbReference type="InterPro" id="IPR036482">
    <property type="entry name" value="Regulatory_HutP_sf"/>
</dbReference>
<evidence type="ECO:0000256" key="3">
    <source>
        <dbReference type="ARBA" id="ARBA00011643"/>
    </source>
</evidence>
<keyword evidence="6" id="KW-0805">Transcription regulation</keyword>
<accession>A0A343JBW6</accession>
<keyword evidence="10" id="KW-1185">Reference proteome</keyword>
<evidence type="ECO:0000256" key="1">
    <source>
        <dbReference type="ARBA" id="ARBA00002945"/>
    </source>
</evidence>
<evidence type="ECO:0000256" key="2">
    <source>
        <dbReference type="ARBA" id="ARBA00009992"/>
    </source>
</evidence>
<organism evidence="9 10">
    <name type="scientific">Clostridium isatidis</name>
    <dbReference type="NCBI Taxonomy" id="182773"/>
    <lineage>
        <taxon>Bacteria</taxon>
        <taxon>Bacillati</taxon>
        <taxon>Bacillota</taxon>
        <taxon>Clostridia</taxon>
        <taxon>Eubacteriales</taxon>
        <taxon>Clostridiaceae</taxon>
        <taxon>Clostridium</taxon>
    </lineage>
</organism>
<dbReference type="Gene3D" id="3.40.1510.10">
    <property type="entry name" value="Hut operon regulatory protein HutP"/>
    <property type="match status" value="1"/>
</dbReference>
<evidence type="ECO:0000256" key="6">
    <source>
        <dbReference type="ARBA" id="ARBA00023015"/>
    </source>
</evidence>
<comment type="similarity">
    <text evidence="2">Belongs to the HutP family.</text>
</comment>
<gene>
    <name evidence="9" type="ORF">BEN51_05905</name>
</gene>
<dbReference type="OrthoDB" id="1629373at2"/>
<evidence type="ECO:0000313" key="10">
    <source>
        <dbReference type="Proteomes" id="UP000264883"/>
    </source>
</evidence>
<proteinExistence type="inferred from homology"/>
<protein>
    <recommendedName>
        <fullName evidence="4">Hut operon positive regulatory protein</fullName>
    </recommendedName>
</protein>
<dbReference type="CDD" id="cd11640">
    <property type="entry name" value="HutP"/>
    <property type="match status" value="1"/>
</dbReference>
<name>A0A343JBW6_9CLOT</name>
<reference evidence="9 10" key="1">
    <citation type="submission" date="2016-08" db="EMBL/GenBank/DDBJ databases">
        <title>Complete Genome Sequence Of The Indigo Reducing Clostridium isatidis DSM15098.</title>
        <authorList>
            <person name="Little G.T."/>
            <person name="Minton N.P."/>
        </authorList>
    </citation>
    <scope>NUCLEOTIDE SEQUENCE [LARGE SCALE GENOMIC DNA]</scope>
    <source>
        <strain evidence="9 10">DSM 15098</strain>
    </source>
</reference>
<comment type="function">
    <text evidence="1">Antiterminator that binds to cis-acting regulatory sequences on the mRNA in the presence of histidine, thereby suppressing transcription termination and activating the hut operon for histidine utilization.</text>
</comment>
<evidence type="ECO:0000256" key="4">
    <source>
        <dbReference type="ARBA" id="ARBA00019377"/>
    </source>
</evidence>
<dbReference type="InterPro" id="IPR015111">
    <property type="entry name" value="Regulatory_HutP"/>
</dbReference>
<dbReference type="AlphaFoldDB" id="A0A343JBW6"/>
<keyword evidence="5" id="KW-0694">RNA-binding</keyword>
<dbReference type="Proteomes" id="UP000264883">
    <property type="component" value="Chromosome"/>
</dbReference>
<dbReference type="EMBL" id="CP016786">
    <property type="protein sequence ID" value="ASW43024.1"/>
    <property type="molecule type" value="Genomic_DNA"/>
</dbReference>
<evidence type="ECO:0000256" key="7">
    <source>
        <dbReference type="ARBA" id="ARBA00023159"/>
    </source>
</evidence>
<evidence type="ECO:0000256" key="8">
    <source>
        <dbReference type="ARBA" id="ARBA00023163"/>
    </source>
</evidence>
<keyword evidence="8" id="KW-0804">Transcription</keyword>
<keyword evidence="7" id="KW-0010">Activator</keyword>
<evidence type="ECO:0000313" key="9">
    <source>
        <dbReference type="EMBL" id="ASW43024.1"/>
    </source>
</evidence>
<dbReference type="Pfam" id="PF09021">
    <property type="entry name" value="HutP"/>
    <property type="match status" value="1"/>
</dbReference>
<dbReference type="GO" id="GO:0003723">
    <property type="term" value="F:RNA binding"/>
    <property type="evidence" value="ECO:0007669"/>
    <property type="project" value="UniProtKB-KW"/>
</dbReference>
<evidence type="ECO:0000256" key="5">
    <source>
        <dbReference type="ARBA" id="ARBA00022884"/>
    </source>
</evidence>
<dbReference type="RefSeq" id="WP_119865164.1">
    <property type="nucleotide sequence ID" value="NZ_CP016786.1"/>
</dbReference>